<evidence type="ECO:0000256" key="7">
    <source>
        <dbReference type="ARBA" id="ARBA00023169"/>
    </source>
</evidence>
<evidence type="ECO:0000313" key="12">
    <source>
        <dbReference type="EMBL" id="RRD32251.1"/>
    </source>
</evidence>
<evidence type="ECO:0000256" key="9">
    <source>
        <dbReference type="ARBA" id="ARBA00025635"/>
    </source>
</evidence>
<dbReference type="InterPro" id="IPR016667">
    <property type="entry name" value="Caps_polysacc_synth_CpsB/CapC"/>
</dbReference>
<keyword evidence="7" id="KW-0270">Exopolysaccharide synthesis</keyword>
<comment type="caution">
    <text evidence="12">The sequence shown here is derived from an EMBL/GenBank/DDBJ whole genome shotgun (WGS) entry which is preliminary data.</text>
</comment>
<dbReference type="GO" id="GO:0030145">
    <property type="term" value="F:manganese ion binding"/>
    <property type="evidence" value="ECO:0007669"/>
    <property type="project" value="UniProtKB-UniRule"/>
</dbReference>
<protein>
    <recommendedName>
        <fullName evidence="11">Tyrosine-protein phosphatase</fullName>
        <ecNumber evidence="11">3.1.3.48</ecNumber>
    </recommendedName>
</protein>
<evidence type="ECO:0000256" key="3">
    <source>
        <dbReference type="ARBA" id="ARBA00005750"/>
    </source>
</evidence>
<evidence type="ECO:0000256" key="1">
    <source>
        <dbReference type="ARBA" id="ARBA00001936"/>
    </source>
</evidence>
<evidence type="ECO:0000256" key="2">
    <source>
        <dbReference type="ARBA" id="ARBA00005132"/>
    </source>
</evidence>
<dbReference type="GO" id="GO:0004725">
    <property type="term" value="F:protein tyrosine phosphatase activity"/>
    <property type="evidence" value="ECO:0007669"/>
    <property type="project" value="UniProtKB-UniRule"/>
</dbReference>
<evidence type="ECO:0000256" key="4">
    <source>
        <dbReference type="ARBA" id="ARBA00022801"/>
    </source>
</evidence>
<evidence type="ECO:0000313" key="13">
    <source>
        <dbReference type="Proteomes" id="UP000281771"/>
    </source>
</evidence>
<dbReference type="UniPathway" id="UPA00934"/>
<comment type="similarity">
    <text evidence="3 11">Belongs to the metallo-dependent hydrolases superfamily. CpsB/CapC family.</text>
</comment>
<proteinExistence type="inferred from homology"/>
<dbReference type="Gene3D" id="3.20.20.140">
    <property type="entry name" value="Metal-dependent hydrolases"/>
    <property type="match status" value="1"/>
</dbReference>
<evidence type="ECO:0000256" key="11">
    <source>
        <dbReference type="PIRNR" id="PIRNR016557"/>
    </source>
</evidence>
<keyword evidence="6 11" id="KW-0904">Protein phosphatase</keyword>
<keyword evidence="8" id="KW-0464">Manganese</keyword>
<organism evidence="12 13">
    <name type="scientific">Streptococcus minor</name>
    <dbReference type="NCBI Taxonomy" id="229549"/>
    <lineage>
        <taxon>Bacteria</taxon>
        <taxon>Bacillati</taxon>
        <taxon>Bacillota</taxon>
        <taxon>Bacilli</taxon>
        <taxon>Lactobacillales</taxon>
        <taxon>Streptococcaceae</taxon>
        <taxon>Streptococcus</taxon>
    </lineage>
</organism>
<dbReference type="Proteomes" id="UP000281771">
    <property type="component" value="Unassembled WGS sequence"/>
</dbReference>
<reference evidence="12 13" key="1">
    <citation type="submission" date="2018-11" db="EMBL/GenBank/DDBJ databases">
        <title>Genomes From Bacteria Associated with the Canine Oral Cavity: a Test Case for Automated Genome-Based Taxonomic Assignment.</title>
        <authorList>
            <person name="Coil D.A."/>
            <person name="Jospin G."/>
            <person name="Darling A.E."/>
            <person name="Wallis C."/>
            <person name="Davis I.J."/>
            <person name="Harris S."/>
            <person name="Eisen J.A."/>
            <person name="Holcombe L.J."/>
            <person name="O'Flynn C."/>
        </authorList>
    </citation>
    <scope>NUCLEOTIDE SEQUENCE [LARGE SCALE GENOMIC DNA]</scope>
    <source>
        <strain evidence="12 13">OH4621_COT-116</strain>
    </source>
</reference>
<evidence type="ECO:0000256" key="10">
    <source>
        <dbReference type="ARBA" id="ARBA00051722"/>
    </source>
</evidence>
<comment type="pathway">
    <text evidence="2">Capsule biogenesis; capsule polysaccharide biosynthesis.</text>
</comment>
<dbReference type="AlphaFoldDB" id="A0A3P1VDM1"/>
<keyword evidence="13" id="KW-1185">Reference proteome</keyword>
<dbReference type="EC" id="3.1.3.48" evidence="11"/>
<keyword evidence="5" id="KW-0972">Capsule biogenesis/degradation</keyword>
<dbReference type="STRING" id="1123309.GCA_000377005_01324"/>
<dbReference type="PIRSF" id="PIRSF016557">
    <property type="entry name" value="Caps_synth_CpsB"/>
    <property type="match status" value="1"/>
</dbReference>
<dbReference type="RefSeq" id="WP_124775162.1">
    <property type="nucleotide sequence ID" value="NZ_RQZA01000001.1"/>
</dbReference>
<dbReference type="GO" id="GO:0045227">
    <property type="term" value="P:capsule polysaccharide biosynthetic process"/>
    <property type="evidence" value="ECO:0007669"/>
    <property type="project" value="UniProtKB-UniPathway"/>
</dbReference>
<gene>
    <name evidence="12" type="ORF">EII38_00510</name>
</gene>
<dbReference type="PANTHER" id="PTHR39181">
    <property type="entry name" value="TYROSINE-PROTEIN PHOSPHATASE YWQE"/>
    <property type="match status" value="1"/>
</dbReference>
<dbReference type="InterPro" id="IPR048208">
    <property type="entry name" value="Caps_polysacc_synth_CpsB"/>
</dbReference>
<evidence type="ECO:0000256" key="6">
    <source>
        <dbReference type="ARBA" id="ARBA00022912"/>
    </source>
</evidence>
<dbReference type="NCBIfam" id="NF041488">
    <property type="entry name" value="caps_synth_Cps4B"/>
    <property type="match status" value="1"/>
</dbReference>
<name>A0A3P1VDM1_9STRE</name>
<dbReference type="PANTHER" id="PTHR39181:SF1">
    <property type="entry name" value="TYROSINE-PROTEIN PHOSPHATASE YWQE"/>
    <property type="match status" value="1"/>
</dbReference>
<accession>A0A3P1VDM1</accession>
<comment type="cofactor">
    <cofactor evidence="1">
        <name>Mn(2+)</name>
        <dbReference type="ChEBI" id="CHEBI:29035"/>
    </cofactor>
</comment>
<comment type="catalytic activity">
    <reaction evidence="10 11">
        <text>O-phospho-L-tyrosyl-[protein] + H2O = L-tyrosyl-[protein] + phosphate</text>
        <dbReference type="Rhea" id="RHEA:10684"/>
        <dbReference type="Rhea" id="RHEA-COMP:10136"/>
        <dbReference type="Rhea" id="RHEA-COMP:20101"/>
        <dbReference type="ChEBI" id="CHEBI:15377"/>
        <dbReference type="ChEBI" id="CHEBI:43474"/>
        <dbReference type="ChEBI" id="CHEBI:46858"/>
        <dbReference type="ChEBI" id="CHEBI:61978"/>
        <dbReference type="EC" id="3.1.3.48"/>
    </reaction>
</comment>
<dbReference type="EMBL" id="RQZA01000001">
    <property type="protein sequence ID" value="RRD32251.1"/>
    <property type="molecule type" value="Genomic_DNA"/>
</dbReference>
<sequence length="243" mass="28328">MIDIHSHIVFDVDDGPRTLQESLDLIGESYAQGVRTIVSTSHRRKGMFEEPEEKIFANFQIVKEEVTKLYPDLELHFGGELYFTNSLLGKIENKMVPSMANTRFYLVEFSMTTPWREIHVALKNLLAIGVTPIIAHIERYNALEFDARRVRELIDMGCYTQINSSHVLKAKLFGDKYKIFKKRARFFLEEDLVHCVASDMHNLDSRKPFMQEAYQIIHKDFGEKRANELFYLNPATLLDNDYL</sequence>
<evidence type="ECO:0000256" key="5">
    <source>
        <dbReference type="ARBA" id="ARBA00022903"/>
    </source>
</evidence>
<dbReference type="SUPFAM" id="SSF51556">
    <property type="entry name" value="Metallo-dependent hydrolases"/>
    <property type="match status" value="1"/>
</dbReference>
<dbReference type="Pfam" id="PF19567">
    <property type="entry name" value="CpsB_CapC"/>
    <property type="match status" value="1"/>
</dbReference>
<dbReference type="InterPro" id="IPR032466">
    <property type="entry name" value="Metal_Hydrolase"/>
</dbReference>
<comment type="function">
    <text evidence="9">Dephosphorylates CpsD. Involved in the regulation of capsular polysaccharide biosynthesis.</text>
</comment>
<evidence type="ECO:0000256" key="8">
    <source>
        <dbReference type="ARBA" id="ARBA00023211"/>
    </source>
</evidence>
<keyword evidence="4 11" id="KW-0378">Hydrolase</keyword>